<name>A0ABY8CGI1_9GAMM</name>
<reference evidence="2 3" key="1">
    <citation type="submission" date="2022-06" db="EMBL/GenBank/DDBJ databases">
        <title>Thiomicrohabdus sp. nov, an obligately chemolithoautotrophic, sulfur-oxidizing bacterium isolated from beach of Guanyin Mountain. Amoy.</title>
        <authorList>
            <person name="Zhu H."/>
        </authorList>
    </citation>
    <scope>NUCLEOTIDE SEQUENCE [LARGE SCALE GENOMIC DNA]</scope>
    <source>
        <strain evidence="2 3">XGS-01</strain>
    </source>
</reference>
<organism evidence="2 3">
    <name type="scientific">Thiomicrorhabdus lithotrophica</name>
    <dbReference type="NCBI Taxonomy" id="2949997"/>
    <lineage>
        <taxon>Bacteria</taxon>
        <taxon>Pseudomonadati</taxon>
        <taxon>Pseudomonadota</taxon>
        <taxon>Gammaproteobacteria</taxon>
        <taxon>Thiotrichales</taxon>
        <taxon>Piscirickettsiaceae</taxon>
        <taxon>Thiomicrorhabdus</taxon>
    </lineage>
</organism>
<protein>
    <submittedName>
        <fullName evidence="2">2OG-Fe(II) oxygenase</fullName>
    </submittedName>
</protein>
<evidence type="ECO:0000313" key="2">
    <source>
        <dbReference type="EMBL" id="WEJ63601.1"/>
    </source>
</evidence>
<feature type="domain" description="Prolyl 4-hydroxylase alpha subunit Fe(2+) 2OG dioxygenase" evidence="1">
    <location>
        <begin position="13"/>
        <end position="87"/>
    </location>
</feature>
<dbReference type="InterPro" id="IPR044862">
    <property type="entry name" value="Pro_4_hyd_alph_FE2OG_OXY"/>
</dbReference>
<dbReference type="RefSeq" id="WP_275595858.1">
    <property type="nucleotide sequence ID" value="NZ_CP102381.1"/>
</dbReference>
<gene>
    <name evidence="2" type="ORF">NR989_04930</name>
</gene>
<keyword evidence="3" id="KW-1185">Reference proteome</keyword>
<dbReference type="Gene3D" id="2.60.120.620">
    <property type="entry name" value="q2cbj1_9rhob like domain"/>
    <property type="match status" value="1"/>
</dbReference>
<evidence type="ECO:0000313" key="3">
    <source>
        <dbReference type="Proteomes" id="UP001222275"/>
    </source>
</evidence>
<dbReference type="Pfam" id="PF13640">
    <property type="entry name" value="2OG-FeII_Oxy_3"/>
    <property type="match status" value="1"/>
</dbReference>
<dbReference type="EMBL" id="CP102381">
    <property type="protein sequence ID" value="WEJ63601.1"/>
    <property type="molecule type" value="Genomic_DNA"/>
</dbReference>
<sequence length="94" mass="11148">MNHKKGRVPFIRMKRYLPNTNDSFSEHVDVSNYASAKRFLVFFIYLNDDFEGGETSFKQFNIKAKPKQVRMILFPPMWSWLHQAYSVKGITQNI</sequence>
<proteinExistence type="predicted"/>
<dbReference type="Proteomes" id="UP001222275">
    <property type="component" value="Chromosome"/>
</dbReference>
<evidence type="ECO:0000259" key="1">
    <source>
        <dbReference type="Pfam" id="PF13640"/>
    </source>
</evidence>
<accession>A0ABY8CGI1</accession>